<feature type="region of interest" description="Disordered" evidence="1">
    <location>
        <begin position="41"/>
        <end position="65"/>
    </location>
</feature>
<evidence type="ECO:0000313" key="4">
    <source>
        <dbReference type="EMBL" id="SIP72836.1"/>
    </source>
</evidence>
<name>A0A1N6MVF7_9GAMM</name>
<evidence type="ECO:0000313" key="3">
    <source>
        <dbReference type="EMBL" id="PHM38295.1"/>
    </source>
</evidence>
<reference evidence="4" key="1">
    <citation type="submission" date="2016-12" db="EMBL/GenBank/DDBJ databases">
        <authorList>
            <person name="Song W.-J."/>
            <person name="Kurnit D.M."/>
        </authorList>
    </citation>
    <scope>NUCLEOTIDE SEQUENCE [LARGE SCALE GENOMIC DNA]</scope>
    <source>
        <strain evidence="4">HGB1681</strain>
    </source>
</reference>
<gene>
    <name evidence="3" type="ORF">Xinn_00409</name>
    <name evidence="4" type="ORF">XIS1_1680073</name>
</gene>
<dbReference type="Proteomes" id="UP000196435">
    <property type="component" value="Unassembled WGS sequence"/>
</dbReference>
<dbReference type="InterPro" id="IPR032475">
    <property type="entry name" value="Protealysin_N_PP"/>
</dbReference>
<dbReference type="Gene3D" id="3.10.170.10">
    <property type="match status" value="1"/>
</dbReference>
<evidence type="ECO:0000259" key="2">
    <source>
        <dbReference type="Pfam" id="PF16485"/>
    </source>
</evidence>
<accession>A0A1N6MVF7</accession>
<dbReference type="Pfam" id="PF16485">
    <property type="entry name" value="PLN_propep"/>
    <property type="match status" value="1"/>
</dbReference>
<keyword evidence="6" id="KW-1185">Reference proteome</keyword>
<evidence type="ECO:0000256" key="1">
    <source>
        <dbReference type="SAM" id="MobiDB-lite"/>
    </source>
</evidence>
<proteinExistence type="predicted"/>
<organism evidence="4 5">
    <name type="scientific">Xenorhabdus innexi</name>
    <dbReference type="NCBI Taxonomy" id="290109"/>
    <lineage>
        <taxon>Bacteria</taxon>
        <taxon>Pseudomonadati</taxon>
        <taxon>Pseudomonadota</taxon>
        <taxon>Gammaproteobacteria</taxon>
        <taxon>Enterobacterales</taxon>
        <taxon>Morganellaceae</taxon>
        <taxon>Xenorhabdus</taxon>
    </lineage>
</organism>
<feature type="domain" description="Protealysin N-terminal propeptide" evidence="2">
    <location>
        <begin position="9"/>
        <end position="48"/>
    </location>
</feature>
<dbReference type="EMBL" id="NIBU01000003">
    <property type="protein sequence ID" value="PHM38295.1"/>
    <property type="molecule type" value="Genomic_DNA"/>
</dbReference>
<protein>
    <submittedName>
        <fullName evidence="3">Peptidase M4</fullName>
    </submittedName>
</protein>
<dbReference type="OrthoDB" id="6445763at2"/>
<dbReference type="RefSeq" id="WP_086956094.1">
    <property type="nucleotide sequence ID" value="NZ_CAWNQC010000223.1"/>
</dbReference>
<dbReference type="AlphaFoldDB" id="A0A1N6MVF7"/>
<reference evidence="5" key="2">
    <citation type="submission" date="2016-12" db="EMBL/GenBank/DDBJ databases">
        <authorList>
            <person name="Gaudriault S."/>
        </authorList>
    </citation>
    <scope>NUCLEOTIDE SEQUENCE [LARGE SCALE GENOMIC DNA]</scope>
    <source>
        <strain evidence="5">HGB1681 (deposited as PTA-6826 in the American Type Culture Collection)</strain>
    </source>
</reference>
<reference evidence="3 6" key="3">
    <citation type="journal article" date="2017" name="Nat. Microbiol.">
        <title>Natural product diversity associated with the nematode symbionts Photorhabdus and Xenorhabdus.</title>
        <authorList>
            <person name="Tobias N.J."/>
            <person name="Wolff H."/>
            <person name="Djahanschiri B."/>
            <person name="Grundmann F."/>
            <person name="Kronenwerth M."/>
            <person name="Shi Y.M."/>
            <person name="Simonyi S."/>
            <person name="Grun P."/>
            <person name="Shapiro-Ilan D."/>
            <person name="Pidot S.J."/>
            <person name="Stinear T.P."/>
            <person name="Ebersberger I."/>
            <person name="Bode H.B."/>
        </authorList>
    </citation>
    <scope>NUCLEOTIDE SEQUENCE [LARGE SCALE GENOMIC DNA]</scope>
    <source>
        <strain evidence="3 6">DSM 16336</strain>
    </source>
</reference>
<dbReference type="EMBL" id="FTLG01000077">
    <property type="protein sequence ID" value="SIP72836.1"/>
    <property type="molecule type" value="Genomic_DNA"/>
</dbReference>
<evidence type="ECO:0000313" key="6">
    <source>
        <dbReference type="Proteomes" id="UP000224871"/>
    </source>
</evidence>
<sequence length="65" mass="7555">MCNSTNQRCIVPPHLLEYIAKHCDEKDKEYVLRTLEHVNSLMSKSAQKPPLQKKDITKTDKEKSN</sequence>
<evidence type="ECO:0000313" key="5">
    <source>
        <dbReference type="Proteomes" id="UP000196435"/>
    </source>
</evidence>
<dbReference type="Proteomes" id="UP000224871">
    <property type="component" value="Unassembled WGS sequence"/>
</dbReference>
<feature type="compositionally biased region" description="Basic and acidic residues" evidence="1">
    <location>
        <begin position="52"/>
        <end position="65"/>
    </location>
</feature>